<dbReference type="RefSeq" id="WP_182801501.1">
    <property type="nucleotide sequence ID" value="NZ_CP060007.1"/>
</dbReference>
<keyword evidence="3 5" id="KW-0663">Pyridoxal phosphate</keyword>
<keyword evidence="8" id="KW-1185">Reference proteome</keyword>
<dbReference type="PANTHER" id="PTHR43780:SF2">
    <property type="entry name" value="1-AMINOCYCLOPROPANE-1-CARBOXYLATE DEAMINASE-RELATED"/>
    <property type="match status" value="1"/>
</dbReference>
<dbReference type="PANTHER" id="PTHR43780">
    <property type="entry name" value="1-AMINOCYCLOPROPANE-1-CARBOXYLATE DEAMINASE-RELATED"/>
    <property type="match status" value="1"/>
</dbReference>
<comment type="similarity">
    <text evidence="2">Belongs to the ACC deaminase/D-cysteine desulfhydrase family.</text>
</comment>
<dbReference type="KEGG" id="lacs:H4075_14250"/>
<dbReference type="Pfam" id="PF00291">
    <property type="entry name" value="PALP"/>
    <property type="match status" value="1"/>
</dbReference>
<evidence type="ECO:0000313" key="8">
    <source>
        <dbReference type="Proteomes" id="UP000515344"/>
    </source>
</evidence>
<dbReference type="AlphaFoldDB" id="A0A7G5XCN3"/>
<evidence type="ECO:0000256" key="3">
    <source>
        <dbReference type="ARBA" id="ARBA00022898"/>
    </source>
</evidence>
<evidence type="ECO:0000256" key="4">
    <source>
        <dbReference type="PIRSR" id="PIRSR006278-1"/>
    </source>
</evidence>
<dbReference type="Gene3D" id="3.40.50.1100">
    <property type="match status" value="2"/>
</dbReference>
<dbReference type="GO" id="GO:0019148">
    <property type="term" value="F:D-cysteine desulfhydrase activity"/>
    <property type="evidence" value="ECO:0007669"/>
    <property type="project" value="TreeGrafter"/>
</dbReference>
<dbReference type="InterPro" id="IPR001926">
    <property type="entry name" value="TrpB-like_PALP"/>
</dbReference>
<dbReference type="PIRSF" id="PIRSF006278">
    <property type="entry name" value="ACCD_DCysDesulf"/>
    <property type="match status" value="1"/>
</dbReference>
<dbReference type="SUPFAM" id="SSF53686">
    <property type="entry name" value="Tryptophan synthase beta subunit-like PLP-dependent enzymes"/>
    <property type="match status" value="1"/>
</dbReference>
<evidence type="ECO:0000313" key="7">
    <source>
        <dbReference type="EMBL" id="QNA43236.1"/>
    </source>
</evidence>
<dbReference type="EMBL" id="CP060007">
    <property type="protein sequence ID" value="QNA43236.1"/>
    <property type="molecule type" value="Genomic_DNA"/>
</dbReference>
<dbReference type="InterPro" id="IPR036052">
    <property type="entry name" value="TrpB-like_PALP_sf"/>
</dbReference>
<name>A0A7G5XCN3_9BACT</name>
<protein>
    <submittedName>
        <fullName evidence="7">Pyridoxal-phosphate dependent enzyme</fullName>
    </submittedName>
</protein>
<accession>A0A7G5XCN3</accession>
<evidence type="ECO:0000256" key="2">
    <source>
        <dbReference type="ARBA" id="ARBA00008639"/>
    </source>
</evidence>
<dbReference type="Proteomes" id="UP000515344">
    <property type="component" value="Chromosome"/>
</dbReference>
<evidence type="ECO:0000256" key="1">
    <source>
        <dbReference type="ARBA" id="ARBA00001933"/>
    </source>
</evidence>
<sequence>MYSFIFERCEDRKQLFRYIMQTIPRIISNNTVEWPLKNGNSFCFTVARLDLLHPFISGNKYFKLKYNLAEATKQNKEGIITMGGAYSNHLAATAFACNELDMISVGLVRGELIEPLNPTLSFCRKHNMKLISVSRDDYASTNEAIQKIIMQHPHLFFVPEGGNNEMGMKGCKEILQHIHAADEFTHIVCSMGTGTTYKGIASAANRSQTVIGIPALKIKAGEQEQFMQQHAAVSSAAKQMIMFDFAGKGYARTDESLFNFMNSFYKKTSIPTDIVYTGKLMQAVISLAEESYFSDDGKLLVIHSGGLQGNNSLPSGTLLF</sequence>
<feature type="active site" description="Nucleophile" evidence="4">
    <location>
        <position position="87"/>
    </location>
</feature>
<gene>
    <name evidence="7" type="ORF">H4075_14250</name>
</gene>
<reference evidence="8" key="1">
    <citation type="submission" date="2020-08" db="EMBL/GenBank/DDBJ databases">
        <title>Lacibacter sp. S13-6-6 genome sequencing.</title>
        <authorList>
            <person name="Jin L."/>
        </authorList>
    </citation>
    <scope>NUCLEOTIDE SEQUENCE [LARGE SCALE GENOMIC DNA]</scope>
    <source>
        <strain evidence="8">S13-6-6</strain>
    </source>
</reference>
<organism evidence="7 8">
    <name type="scientific">Lacibacter sediminis</name>
    <dbReference type="NCBI Taxonomy" id="2760713"/>
    <lineage>
        <taxon>Bacteria</taxon>
        <taxon>Pseudomonadati</taxon>
        <taxon>Bacteroidota</taxon>
        <taxon>Chitinophagia</taxon>
        <taxon>Chitinophagales</taxon>
        <taxon>Chitinophagaceae</taxon>
        <taxon>Lacibacter</taxon>
    </lineage>
</organism>
<evidence type="ECO:0000256" key="5">
    <source>
        <dbReference type="PIRSR" id="PIRSR006278-2"/>
    </source>
</evidence>
<evidence type="ECO:0000259" key="6">
    <source>
        <dbReference type="Pfam" id="PF00291"/>
    </source>
</evidence>
<proteinExistence type="inferred from homology"/>
<comment type="cofactor">
    <cofactor evidence="1">
        <name>pyridoxal 5'-phosphate</name>
        <dbReference type="ChEBI" id="CHEBI:597326"/>
    </cofactor>
</comment>
<feature type="modified residue" description="N6-(pyridoxal phosphate)lysine" evidence="5">
    <location>
        <position position="60"/>
    </location>
</feature>
<dbReference type="InterPro" id="IPR027278">
    <property type="entry name" value="ACCD_DCysDesulf"/>
</dbReference>
<feature type="domain" description="Tryptophan synthase beta chain-like PALP" evidence="6">
    <location>
        <begin position="47"/>
        <end position="305"/>
    </location>
</feature>